<organism evidence="8 9">
    <name type="scientific">Syncephalis pseudoplumigaleata</name>
    <dbReference type="NCBI Taxonomy" id="1712513"/>
    <lineage>
        <taxon>Eukaryota</taxon>
        <taxon>Fungi</taxon>
        <taxon>Fungi incertae sedis</taxon>
        <taxon>Zoopagomycota</taxon>
        <taxon>Zoopagomycotina</taxon>
        <taxon>Zoopagomycetes</taxon>
        <taxon>Zoopagales</taxon>
        <taxon>Piptocephalidaceae</taxon>
        <taxon>Syncephalis</taxon>
    </lineage>
</organism>
<dbReference type="GO" id="GO:0005802">
    <property type="term" value="C:trans-Golgi network"/>
    <property type="evidence" value="ECO:0007669"/>
    <property type="project" value="TreeGrafter"/>
</dbReference>
<dbReference type="Gene3D" id="1.25.40.90">
    <property type="match status" value="1"/>
</dbReference>
<evidence type="ECO:0000256" key="2">
    <source>
        <dbReference type="ARBA" id="ARBA00022448"/>
    </source>
</evidence>
<evidence type="ECO:0000256" key="5">
    <source>
        <dbReference type="ARBA" id="ARBA00053552"/>
    </source>
</evidence>
<feature type="domain" description="VHS" evidence="6">
    <location>
        <begin position="4"/>
        <end position="136"/>
    </location>
</feature>
<gene>
    <name evidence="8" type="ORF">SYNPS1DRAFT_15803</name>
</gene>
<evidence type="ECO:0000256" key="4">
    <source>
        <dbReference type="ARBA" id="ARBA00023034"/>
    </source>
</evidence>
<evidence type="ECO:0000259" key="7">
    <source>
        <dbReference type="PROSITE" id="PS50909"/>
    </source>
</evidence>
<proteinExistence type="predicted"/>
<evidence type="ECO:0000313" key="9">
    <source>
        <dbReference type="Proteomes" id="UP000278143"/>
    </source>
</evidence>
<keyword evidence="2" id="KW-0813">Transport</keyword>
<keyword evidence="9" id="KW-1185">Reference proteome</keyword>
<dbReference type="PROSITE" id="PS50179">
    <property type="entry name" value="VHS"/>
    <property type="match status" value="1"/>
</dbReference>
<dbReference type="InterPro" id="IPR008942">
    <property type="entry name" value="ENTH_VHS"/>
</dbReference>
<reference evidence="9" key="1">
    <citation type="journal article" date="2018" name="Nat. Microbiol.">
        <title>Leveraging single-cell genomics to expand the fungal tree of life.</title>
        <authorList>
            <person name="Ahrendt S.R."/>
            <person name="Quandt C.A."/>
            <person name="Ciobanu D."/>
            <person name="Clum A."/>
            <person name="Salamov A."/>
            <person name="Andreopoulos B."/>
            <person name="Cheng J.F."/>
            <person name="Woyke T."/>
            <person name="Pelin A."/>
            <person name="Henrissat B."/>
            <person name="Reynolds N.K."/>
            <person name="Benny G.L."/>
            <person name="Smith M.E."/>
            <person name="James T.Y."/>
            <person name="Grigoriev I.V."/>
        </authorList>
    </citation>
    <scope>NUCLEOTIDE SEQUENCE [LARGE SCALE GENOMIC DNA]</scope>
    <source>
        <strain evidence="9">Benny S71-1</strain>
    </source>
</reference>
<comment type="function">
    <text evidence="5">May play a role in the regulation of membrane traffic through the trans-Golgi network.</text>
</comment>
<feature type="domain" description="GAT" evidence="7">
    <location>
        <begin position="157"/>
        <end position="248"/>
    </location>
</feature>
<dbReference type="AlphaFoldDB" id="A0A4P9Z0E2"/>
<comment type="subcellular location">
    <subcellularLocation>
        <location evidence="1">Golgi apparatus</location>
        <location evidence="1">trans-Golgi network</location>
    </subcellularLocation>
</comment>
<dbReference type="OrthoDB" id="2018246at2759"/>
<feature type="non-terminal residue" evidence="8">
    <location>
        <position position="1"/>
    </location>
</feature>
<keyword evidence="3" id="KW-0653">Protein transport</keyword>
<dbReference type="SUPFAM" id="SSF89009">
    <property type="entry name" value="GAT-like domain"/>
    <property type="match status" value="1"/>
</dbReference>
<keyword evidence="4" id="KW-0333">Golgi apparatus</keyword>
<dbReference type="SUPFAM" id="SSF48464">
    <property type="entry name" value="ENTH/VHS domain"/>
    <property type="match status" value="1"/>
</dbReference>
<dbReference type="InterPro" id="IPR002014">
    <property type="entry name" value="VHS_dom"/>
</dbReference>
<dbReference type="InterPro" id="IPR052653">
    <property type="entry name" value="ARF-binding"/>
</dbReference>
<evidence type="ECO:0000313" key="8">
    <source>
        <dbReference type="EMBL" id="RKP25332.1"/>
    </source>
</evidence>
<protein>
    <submittedName>
        <fullName evidence="8">VHS domain-containing protein</fullName>
    </submittedName>
</protein>
<dbReference type="EMBL" id="KZ989791">
    <property type="protein sequence ID" value="RKP25332.1"/>
    <property type="molecule type" value="Genomic_DNA"/>
</dbReference>
<dbReference type="PANTHER" id="PTHR47180:SF1">
    <property type="entry name" value="ADP-RIBOSYLATION FACTOR-BINDING PROTEIN GGA1-RELATED"/>
    <property type="match status" value="1"/>
</dbReference>
<evidence type="ECO:0000256" key="3">
    <source>
        <dbReference type="ARBA" id="ARBA00022927"/>
    </source>
</evidence>
<dbReference type="Proteomes" id="UP000278143">
    <property type="component" value="Unassembled WGS sequence"/>
</dbReference>
<dbReference type="GO" id="GO:0043130">
    <property type="term" value="F:ubiquitin binding"/>
    <property type="evidence" value="ECO:0007669"/>
    <property type="project" value="InterPro"/>
</dbReference>
<dbReference type="CDD" id="cd16998">
    <property type="entry name" value="VHS_GGA_fungi"/>
    <property type="match status" value="1"/>
</dbReference>
<dbReference type="PROSITE" id="PS50909">
    <property type="entry name" value="GAT"/>
    <property type="match status" value="1"/>
</dbReference>
<evidence type="ECO:0000259" key="6">
    <source>
        <dbReference type="PROSITE" id="PS50179"/>
    </source>
</evidence>
<dbReference type="GO" id="GO:0005829">
    <property type="term" value="C:cytosol"/>
    <property type="evidence" value="ECO:0007669"/>
    <property type="project" value="GOC"/>
</dbReference>
<accession>A0A4P9Z0E2</accession>
<dbReference type="GO" id="GO:0043328">
    <property type="term" value="P:protein transport to vacuole involved in ubiquitin-dependent protein catabolic process via the multivesicular body sorting pathway"/>
    <property type="evidence" value="ECO:0007669"/>
    <property type="project" value="TreeGrafter"/>
</dbReference>
<dbReference type="InterPro" id="IPR004152">
    <property type="entry name" value="GAT_dom"/>
</dbReference>
<dbReference type="GO" id="GO:0035091">
    <property type="term" value="F:phosphatidylinositol binding"/>
    <property type="evidence" value="ECO:0007669"/>
    <property type="project" value="InterPro"/>
</dbReference>
<dbReference type="PANTHER" id="PTHR47180">
    <property type="entry name" value="ADP-RIBOSYLATION FACTOR-BINDING PROTEIN GGA1-RELATED"/>
    <property type="match status" value="1"/>
</dbReference>
<dbReference type="GO" id="GO:0006895">
    <property type="term" value="P:Golgi to endosome transport"/>
    <property type="evidence" value="ECO:0007669"/>
    <property type="project" value="TreeGrafter"/>
</dbReference>
<dbReference type="SMART" id="SM00288">
    <property type="entry name" value="VHS"/>
    <property type="match status" value="1"/>
</dbReference>
<evidence type="ECO:0000256" key="1">
    <source>
        <dbReference type="ARBA" id="ARBA00004601"/>
    </source>
</evidence>
<sequence>VVRACHPTLSEPNLSLNLEVCDFINEKQKNYPHDAAMTIVELANSRNPTVSLLALALLDHCMKNCGHAFHLHVGTKEFLNDLVKRFPEHPPAHLSHSQRRILEMIQEWRVTIATHSRYKEDLQSIHDMARLLEYKGGCTADSGVTLRSADELEEEDRAAQGAKLQELIRKGTPAALREANELMKVMTGFDREGQRDYRAEISEVLDGIERQIIEANDFVTGLEPSEERLHRQKLAVSGRVASVHGIRD</sequence>
<dbReference type="GO" id="GO:0006896">
    <property type="term" value="P:Golgi to vacuole transport"/>
    <property type="evidence" value="ECO:0007669"/>
    <property type="project" value="UniProtKB-ARBA"/>
</dbReference>
<dbReference type="Pfam" id="PF00790">
    <property type="entry name" value="VHS"/>
    <property type="match status" value="1"/>
</dbReference>
<dbReference type="FunFam" id="1.25.40.90:FF:000008">
    <property type="entry name" value="VHS domain protein"/>
    <property type="match status" value="1"/>
</dbReference>
<name>A0A4P9Z0E2_9FUNG</name>